<evidence type="ECO:0000256" key="3">
    <source>
        <dbReference type="RuleBase" id="RU362132"/>
    </source>
</evidence>
<evidence type="ECO:0000259" key="4">
    <source>
        <dbReference type="Pfam" id="PF00205"/>
    </source>
</evidence>
<dbReference type="Proteomes" id="UP000054683">
    <property type="component" value="Unassembled WGS sequence"/>
</dbReference>
<evidence type="ECO:0000313" key="8">
    <source>
        <dbReference type="Proteomes" id="UP000054683"/>
    </source>
</evidence>
<dbReference type="SUPFAM" id="SSF52467">
    <property type="entry name" value="DHS-like NAD/FAD-binding domain"/>
    <property type="match status" value="1"/>
</dbReference>
<keyword evidence="2 3" id="KW-0786">Thiamine pyrophosphate</keyword>
<dbReference type="PANTHER" id="PTHR18968:SF13">
    <property type="entry name" value="ACETOLACTATE SYNTHASE CATALYTIC SUBUNIT, MITOCHONDRIAL"/>
    <property type="match status" value="1"/>
</dbReference>
<dbReference type="GO" id="GO:0000287">
    <property type="term" value="F:magnesium ion binding"/>
    <property type="evidence" value="ECO:0007669"/>
    <property type="project" value="InterPro"/>
</dbReference>
<dbReference type="NCBIfam" id="NF005712">
    <property type="entry name" value="PRK07524.1"/>
    <property type="match status" value="1"/>
</dbReference>
<dbReference type="AlphaFoldDB" id="A0A158I6F6"/>
<evidence type="ECO:0000256" key="2">
    <source>
        <dbReference type="ARBA" id="ARBA00023052"/>
    </source>
</evidence>
<dbReference type="Pfam" id="PF02775">
    <property type="entry name" value="TPP_enzyme_C"/>
    <property type="match status" value="1"/>
</dbReference>
<evidence type="ECO:0000259" key="6">
    <source>
        <dbReference type="Pfam" id="PF02776"/>
    </source>
</evidence>
<dbReference type="RefSeq" id="WP_082913594.1">
    <property type="nucleotide sequence ID" value="NZ_FCOK02000042.1"/>
</dbReference>
<organism evidence="7 8">
    <name type="scientific">Caballeronia udeis</name>
    <dbReference type="NCBI Taxonomy" id="1232866"/>
    <lineage>
        <taxon>Bacteria</taxon>
        <taxon>Pseudomonadati</taxon>
        <taxon>Pseudomonadota</taxon>
        <taxon>Betaproteobacteria</taxon>
        <taxon>Burkholderiales</taxon>
        <taxon>Burkholderiaceae</taxon>
        <taxon>Caballeronia</taxon>
    </lineage>
</organism>
<dbReference type="InterPro" id="IPR029035">
    <property type="entry name" value="DHS-like_NAD/FAD-binding_dom"/>
</dbReference>
<dbReference type="CDD" id="cd07035">
    <property type="entry name" value="TPP_PYR_POX_like"/>
    <property type="match status" value="1"/>
</dbReference>
<dbReference type="FunFam" id="3.40.50.970:FF:000007">
    <property type="entry name" value="Acetolactate synthase"/>
    <property type="match status" value="1"/>
</dbReference>
<dbReference type="Pfam" id="PF00205">
    <property type="entry name" value="TPP_enzyme_M"/>
    <property type="match status" value="1"/>
</dbReference>
<dbReference type="Pfam" id="PF02776">
    <property type="entry name" value="TPP_enzyme_N"/>
    <property type="match status" value="1"/>
</dbReference>
<dbReference type="InterPro" id="IPR012000">
    <property type="entry name" value="Thiamin_PyroP_enz_cen_dom"/>
</dbReference>
<accession>A0A158I6F6</accession>
<dbReference type="EMBL" id="FCOK02000042">
    <property type="protein sequence ID" value="SAL52146.1"/>
    <property type="molecule type" value="Genomic_DNA"/>
</dbReference>
<comment type="similarity">
    <text evidence="1 3">Belongs to the TPP enzyme family.</text>
</comment>
<dbReference type="SUPFAM" id="SSF52518">
    <property type="entry name" value="Thiamin diphosphate-binding fold (THDP-binding)"/>
    <property type="match status" value="2"/>
</dbReference>
<dbReference type="InterPro" id="IPR045229">
    <property type="entry name" value="TPP_enz"/>
</dbReference>
<dbReference type="GO" id="GO:0005948">
    <property type="term" value="C:acetolactate synthase complex"/>
    <property type="evidence" value="ECO:0007669"/>
    <property type="project" value="TreeGrafter"/>
</dbReference>
<feature type="domain" description="Thiamine pyrophosphate enzyme N-terminal TPP-binding" evidence="6">
    <location>
        <begin position="26"/>
        <end position="136"/>
    </location>
</feature>
<dbReference type="Gene3D" id="3.40.50.970">
    <property type="match status" value="2"/>
</dbReference>
<dbReference type="GO" id="GO:0003984">
    <property type="term" value="F:acetolactate synthase activity"/>
    <property type="evidence" value="ECO:0007669"/>
    <property type="project" value="TreeGrafter"/>
</dbReference>
<dbReference type="PANTHER" id="PTHR18968">
    <property type="entry name" value="THIAMINE PYROPHOSPHATE ENZYMES"/>
    <property type="match status" value="1"/>
</dbReference>
<name>A0A158I6F6_9BURK</name>
<dbReference type="InterPro" id="IPR012001">
    <property type="entry name" value="Thiamin_PyroP_enz_TPP-bd_dom"/>
</dbReference>
<sequence length="566" mass="59743">MNSPENISLFGHASGHCPPRPVATQTCGEALVRLLEHYGVELVFGIPGVHTVELYRGLATSTLRHVTPRHEQGAGFMADGYARVTGKPGVCFIITGPGMTNIATAMAQAYADSIPMLVISSVNTTRQLGGGTGRLHELPSQRDVFAGLTAFSHTLLDADELPQVLARAFAVFATARPRPVHIEIPLDVIVAPARDTTSGVAVLPSKPAGAPRALDEASALLATARRPLILAGGGAAGAAPELRALAERLQAPVALTINAKGLLPRGHELSIGSTQSLAATRALVREADVVLAVGTELGETDYDVVFDNGFAIDGRLIRIDIDAQQVMRNFRPDVAIAADSKLVLAVLDQRLATRPLPPRAADWGASRVRTVRAAINAGYDAPIRSQAALFDTVLNTLPDAIVVGDSTRPVYAGNFVFEASSPRSWFNSSTGYGTLGYGLPAAIGARLASGNRPVICLIGDGGLQFTLPELASAVEAAVPVIVLLWNNRGYAEIKKYMVERDIEPIGVDIYTPDFLALARGFGCCAASAHTPAALANELKQAAARRVPTLIEIDEQKWFDHVPGDPA</sequence>
<evidence type="ECO:0000256" key="1">
    <source>
        <dbReference type="ARBA" id="ARBA00007812"/>
    </source>
</evidence>
<dbReference type="GO" id="GO:0050660">
    <property type="term" value="F:flavin adenine dinucleotide binding"/>
    <property type="evidence" value="ECO:0007669"/>
    <property type="project" value="TreeGrafter"/>
</dbReference>
<evidence type="ECO:0000313" key="7">
    <source>
        <dbReference type="EMBL" id="SAL52146.1"/>
    </source>
</evidence>
<dbReference type="GO" id="GO:0009097">
    <property type="term" value="P:isoleucine biosynthetic process"/>
    <property type="evidence" value="ECO:0007669"/>
    <property type="project" value="TreeGrafter"/>
</dbReference>
<dbReference type="InterPro" id="IPR011766">
    <property type="entry name" value="TPP_enzyme_TPP-bd"/>
</dbReference>
<dbReference type="Gene3D" id="3.40.50.1220">
    <property type="entry name" value="TPP-binding domain"/>
    <property type="match status" value="1"/>
</dbReference>
<proteinExistence type="inferred from homology"/>
<dbReference type="CDD" id="cd00568">
    <property type="entry name" value="TPP_enzymes"/>
    <property type="match status" value="1"/>
</dbReference>
<dbReference type="GO" id="GO:0009099">
    <property type="term" value="P:L-valine biosynthetic process"/>
    <property type="evidence" value="ECO:0007669"/>
    <property type="project" value="TreeGrafter"/>
</dbReference>
<feature type="domain" description="Thiamine pyrophosphate enzyme central" evidence="4">
    <location>
        <begin position="214"/>
        <end position="346"/>
    </location>
</feature>
<dbReference type="GO" id="GO:0030976">
    <property type="term" value="F:thiamine pyrophosphate binding"/>
    <property type="evidence" value="ECO:0007669"/>
    <property type="project" value="InterPro"/>
</dbReference>
<feature type="domain" description="Thiamine pyrophosphate enzyme TPP-binding" evidence="5">
    <location>
        <begin position="413"/>
        <end position="552"/>
    </location>
</feature>
<dbReference type="InterPro" id="IPR029061">
    <property type="entry name" value="THDP-binding"/>
</dbReference>
<reference evidence="7 8" key="1">
    <citation type="submission" date="2016-01" db="EMBL/GenBank/DDBJ databases">
        <authorList>
            <person name="Oliw E.H."/>
        </authorList>
    </citation>
    <scope>NUCLEOTIDE SEQUENCE [LARGE SCALE GENOMIC DNA]</scope>
    <source>
        <strain evidence="7">LMG 27134</strain>
    </source>
</reference>
<gene>
    <name evidence="7" type="ORF">AWB69_05379</name>
</gene>
<protein>
    <submittedName>
        <fullName evidence="7">Acetolactate synthase 3 catalytic subunit</fullName>
    </submittedName>
</protein>
<dbReference type="OrthoDB" id="2254214at2"/>
<evidence type="ECO:0000259" key="5">
    <source>
        <dbReference type="Pfam" id="PF02775"/>
    </source>
</evidence>